<gene>
    <name evidence="7" type="primary">LOC113500487</name>
</gene>
<dbReference type="GO" id="GO:0005121">
    <property type="term" value="F:Toll binding"/>
    <property type="evidence" value="ECO:0007669"/>
    <property type="project" value="TreeGrafter"/>
</dbReference>
<keyword evidence="1 4" id="KW-0732">Signal</keyword>
<feature type="domain" description="Spaetzle" evidence="5">
    <location>
        <begin position="104"/>
        <end position="196"/>
    </location>
</feature>
<sequence length="204" mass="23232">MFVRICFVFCALSGLKLVCGAPQKDADSAIVFPGPVQDVSSRYGNDSNVPDKCKNLNFCNIKPKDYPQETFNKMFKGKIKEPIFQPTFVMTDDRQGDYEDMDDCESTISFERLYQVKAGDGKWHTVVQAPDENYLQMVRIETCVNSGASCFKDHSGPFSYETHCIQKNNAWEMLVHSPETGPQTIKVELPVCCSCHFRHKDYKK</sequence>
<name>A0A7E5W9F4_TRINI</name>
<dbReference type="KEGG" id="tnl:113500487"/>
<feature type="chain" id="PRO_5028957187" evidence="4">
    <location>
        <begin position="21"/>
        <end position="204"/>
    </location>
</feature>
<dbReference type="OrthoDB" id="7035242at2759"/>
<proteinExistence type="predicted"/>
<accession>A0A7E5W9F4</accession>
<evidence type="ECO:0000256" key="2">
    <source>
        <dbReference type="ARBA" id="ARBA00023157"/>
    </source>
</evidence>
<protein>
    <submittedName>
        <fullName evidence="7">Uncharacterized protein LOC113500487 isoform X1</fullName>
    </submittedName>
</protein>
<dbReference type="PANTHER" id="PTHR23199:SF12">
    <property type="entry name" value="NEUROTROPHIN 1-RELATED"/>
    <property type="match status" value="1"/>
</dbReference>
<reference evidence="7" key="1">
    <citation type="submission" date="2025-08" db="UniProtKB">
        <authorList>
            <consortium name="RefSeq"/>
        </authorList>
    </citation>
    <scope>IDENTIFICATION</scope>
</reference>
<dbReference type="Proteomes" id="UP000322000">
    <property type="component" value="Chromosome 14"/>
</dbReference>
<evidence type="ECO:0000256" key="4">
    <source>
        <dbReference type="SAM" id="SignalP"/>
    </source>
</evidence>
<keyword evidence="6" id="KW-1185">Reference proteome</keyword>
<dbReference type="InterPro" id="IPR029034">
    <property type="entry name" value="Cystine-knot_cytokine"/>
</dbReference>
<dbReference type="PANTHER" id="PTHR23199">
    <property type="entry name" value="NEUROTROPHIN 1-RELATED"/>
    <property type="match status" value="1"/>
</dbReference>
<dbReference type="Pfam" id="PF16077">
    <property type="entry name" value="Spaetzle"/>
    <property type="match status" value="1"/>
</dbReference>
<dbReference type="AlphaFoldDB" id="A0A7E5W9F4"/>
<dbReference type="InParanoid" id="A0A7E5W9F4"/>
<keyword evidence="3" id="KW-0325">Glycoprotein</keyword>
<feature type="signal peptide" evidence="4">
    <location>
        <begin position="1"/>
        <end position="20"/>
    </location>
</feature>
<evidence type="ECO:0000256" key="1">
    <source>
        <dbReference type="ARBA" id="ARBA00022729"/>
    </source>
</evidence>
<evidence type="ECO:0000256" key="3">
    <source>
        <dbReference type="ARBA" id="ARBA00023180"/>
    </source>
</evidence>
<dbReference type="GO" id="GO:0021556">
    <property type="term" value="P:central nervous system formation"/>
    <property type="evidence" value="ECO:0007669"/>
    <property type="project" value="TreeGrafter"/>
</dbReference>
<dbReference type="GO" id="GO:0045087">
    <property type="term" value="P:innate immune response"/>
    <property type="evidence" value="ECO:0007669"/>
    <property type="project" value="TreeGrafter"/>
</dbReference>
<evidence type="ECO:0000259" key="5">
    <source>
        <dbReference type="Pfam" id="PF16077"/>
    </source>
</evidence>
<dbReference type="Gene3D" id="2.10.90.10">
    <property type="entry name" value="Cystine-knot cytokines"/>
    <property type="match status" value="1"/>
</dbReference>
<dbReference type="InterPro" id="IPR032104">
    <property type="entry name" value="Spaetzle"/>
</dbReference>
<dbReference type="GO" id="GO:0008083">
    <property type="term" value="F:growth factor activity"/>
    <property type="evidence" value="ECO:0007669"/>
    <property type="project" value="TreeGrafter"/>
</dbReference>
<evidence type="ECO:0000313" key="6">
    <source>
        <dbReference type="Proteomes" id="UP000322000"/>
    </source>
</evidence>
<keyword evidence="2" id="KW-1015">Disulfide bond</keyword>
<dbReference type="RefSeq" id="XP_026737107.1">
    <property type="nucleotide sequence ID" value="XM_026881306.1"/>
</dbReference>
<dbReference type="GeneID" id="113500487"/>
<dbReference type="GO" id="GO:0005615">
    <property type="term" value="C:extracellular space"/>
    <property type="evidence" value="ECO:0007669"/>
    <property type="project" value="UniProtKB-ARBA"/>
</dbReference>
<evidence type="ECO:0000313" key="7">
    <source>
        <dbReference type="RefSeq" id="XP_026737107.1"/>
    </source>
</evidence>
<dbReference type="InterPro" id="IPR052444">
    <property type="entry name" value="Spz/Toll_ligand-like"/>
</dbReference>
<dbReference type="SUPFAM" id="SSF57501">
    <property type="entry name" value="Cystine-knot cytokines"/>
    <property type="match status" value="1"/>
</dbReference>
<organism evidence="6 7">
    <name type="scientific">Trichoplusia ni</name>
    <name type="common">Cabbage looper</name>
    <dbReference type="NCBI Taxonomy" id="7111"/>
    <lineage>
        <taxon>Eukaryota</taxon>
        <taxon>Metazoa</taxon>
        <taxon>Ecdysozoa</taxon>
        <taxon>Arthropoda</taxon>
        <taxon>Hexapoda</taxon>
        <taxon>Insecta</taxon>
        <taxon>Pterygota</taxon>
        <taxon>Neoptera</taxon>
        <taxon>Endopterygota</taxon>
        <taxon>Lepidoptera</taxon>
        <taxon>Glossata</taxon>
        <taxon>Ditrysia</taxon>
        <taxon>Noctuoidea</taxon>
        <taxon>Noctuidae</taxon>
        <taxon>Plusiinae</taxon>
        <taxon>Trichoplusia</taxon>
    </lineage>
</organism>